<dbReference type="Pfam" id="PF13569">
    <property type="entry name" value="DUF4132"/>
    <property type="match status" value="1"/>
</dbReference>
<evidence type="ECO:0000313" key="2">
    <source>
        <dbReference type="EMBL" id="MBC9130626.1"/>
    </source>
</evidence>
<dbReference type="InterPro" id="IPR011989">
    <property type="entry name" value="ARM-like"/>
</dbReference>
<comment type="caution">
    <text evidence="2">The sequence shown here is derived from an EMBL/GenBank/DDBJ whole genome shotgun (WGS) entry which is preliminary data.</text>
</comment>
<dbReference type="InterPro" id="IPR011030">
    <property type="entry name" value="Lipovitellin_superhlx_dom"/>
</dbReference>
<organism evidence="2 3">
    <name type="scientific">Frischella japonica</name>
    <dbReference type="NCBI Taxonomy" id="2741544"/>
    <lineage>
        <taxon>Bacteria</taxon>
        <taxon>Pseudomonadati</taxon>
        <taxon>Pseudomonadota</taxon>
        <taxon>Gammaproteobacteria</taxon>
        <taxon>Orbales</taxon>
        <taxon>Orbaceae</taxon>
        <taxon>Frischella</taxon>
    </lineage>
</organism>
<dbReference type="InterPro" id="IPR025406">
    <property type="entry name" value="DUF4132"/>
</dbReference>
<dbReference type="RefSeq" id="WP_187755065.1">
    <property type="nucleotide sequence ID" value="NZ_JABURY010000010.1"/>
</dbReference>
<feature type="domain" description="DUF4132" evidence="1">
    <location>
        <begin position="963"/>
        <end position="1146"/>
    </location>
</feature>
<dbReference type="Proteomes" id="UP000651208">
    <property type="component" value="Unassembled WGS sequence"/>
</dbReference>
<dbReference type="EMBL" id="JABURY010000010">
    <property type="protein sequence ID" value="MBC9130626.1"/>
    <property type="molecule type" value="Genomic_DNA"/>
</dbReference>
<name>A0ABR7QWL5_9GAMM</name>
<dbReference type="Gene3D" id="1.25.10.10">
    <property type="entry name" value="Leucine-rich Repeat Variant"/>
    <property type="match status" value="1"/>
</dbReference>
<protein>
    <submittedName>
        <fullName evidence="2">DUF4132 domain-containing protein</fullName>
    </submittedName>
</protein>
<gene>
    <name evidence="2" type="ORF">FcAc13_04805</name>
</gene>
<reference evidence="2 3" key="1">
    <citation type="submission" date="2020-06" db="EMBL/GenBank/DDBJ databases">
        <title>Frischella cerana isolated from Apis cerana gut homogenate.</title>
        <authorList>
            <person name="Wolter L.A."/>
            <person name="Suenami S."/>
            <person name="Miyazaki R."/>
        </authorList>
    </citation>
    <scope>NUCLEOTIDE SEQUENCE [LARGE SCALE GENOMIC DNA]</scope>
    <source>
        <strain evidence="2 3">Ac13</strain>
    </source>
</reference>
<keyword evidence="3" id="KW-1185">Reference proteome</keyword>
<dbReference type="SUPFAM" id="SSF48431">
    <property type="entry name" value="Lipovitellin-phosvitin complex, superhelical domain"/>
    <property type="match status" value="1"/>
</dbReference>
<evidence type="ECO:0000259" key="1">
    <source>
        <dbReference type="Pfam" id="PF13569"/>
    </source>
</evidence>
<proteinExistence type="predicted"/>
<accession>A0ABR7QWL5</accession>
<evidence type="ECO:0000313" key="3">
    <source>
        <dbReference type="Proteomes" id="UP000651208"/>
    </source>
</evidence>
<sequence>MFKTLKSKILNNNSKEGQLLLDIFEPLDSLEKNISKQITNFILKGDDIEVLNRVYQLASNQPLHQLLAYPCSSDRYYLDRDLKKNVKARIRFYKDWTNVYSLQQITRFGKVLAATDRPDNHINVITPKLPLWFLYLLLDGLVTTLPRGDMVTILATERKAWSISQLHDLLELEEAGLGQKLLFAIFDRQNIKEYYLSDFKHFYHFQDLLPYINKHLDIFKSLPEQGLSLSGEIEQLNYIACHPELSVLTIDLLAEQSVSELKRINEVAATILVSSPQERVLTELQTILTQGTAKQRSRAVTILARLSADREIFDNALQKETNKTVIKALEKALSALESTQQAKLHELELIIPPYQTITEVALPASAREIIKQNFVEQLAKCEQNVLYEIEMNKKNNSNYRYQQSHFAELKKVTETNLDSIFDYINGKTELSQSLLKKKIDENFDFILIKGRLQALPEFNLFHLLRIHKLYSSGTSLYSLFTLFEENTLLLQSDLRQIVDVLNKIGYCSDASRSVAYLFLANSYFNLTWHVDSHYIWPFFAENLVYIDESLGLLPPHVDQDYDSICLDKANAIEILSFFPNIPAKYVSYLLEIAFGDNKSLRVLAQKALGSLPDIHYRAEEALLSAKQDVRINAAQWLAKLGQTSSIKPLKEALKKEKRETVQAVFLVVLEDLGEDISQHLTSKKLLDDARKGLKGKKPADLEWFDETQLPPLTWKTGETVEPEIIKWWIWLAVKLKEPANPLLFIYTRLLSPQSQHHLGLFVLQSFIHKDTLAPTIQEAEREAKRGALRRQQDYLNYAKRYPEYYGQYANMTLEDAFEMIKKEELARLIGSAIKFKGLLALTSGIEGSSVVPILYNYMKVFYKRRAQIEAMLESIANSDDPLIIQLLLSIARRYRTSSIQEKAKLLVNNIAERNHWTPDELADRTISTAGLDESGILHLDYGEREFTAILDHNFKWILKNPEGKVIKALPEGRKTEDEELVKEAKKQFSNSKKEVKQILDLQISRLYEAMCIQRYWTIADWQKYLQGHPIMNRLIQRLVWLVIDQQGNICQSFRPTEDGSLIDFEDDELTLNEDCKIILAHGALLTQEMVEKWQTHFKDYKIKSLFTQFDHPLPDLSAVKDGIINDYKGWVTDTFTLRGILTKLGYKRDDIGDAGSFDGYYKYFSGSELYINIQFSGSYVPEDNIPAVLYSLYFSKQHGWNDKAIDINEIPPVLLAEGYADYTAVANASSGYDPEWEKKALW</sequence>